<feature type="domain" description="Transcription elongation factor GreA/GreB C-terminal" evidence="1">
    <location>
        <begin position="53"/>
        <end position="110"/>
    </location>
</feature>
<reference evidence="2 3" key="1">
    <citation type="submission" date="2019-02" db="EMBL/GenBank/DDBJ databases">
        <title>Planctomycetal bacteria perform biofilm scaping via a novel small molecule.</title>
        <authorList>
            <person name="Jeske O."/>
            <person name="Boedeker C."/>
            <person name="Wiegand S."/>
            <person name="Breitling P."/>
            <person name="Kallscheuer N."/>
            <person name="Jogler M."/>
            <person name="Rohde M."/>
            <person name="Petersen J."/>
            <person name="Medema M.H."/>
            <person name="Surup F."/>
            <person name="Jogler C."/>
        </authorList>
    </citation>
    <scope>NUCLEOTIDE SEQUENCE [LARGE SCALE GENOMIC DNA]</scope>
    <source>
        <strain evidence="2 3">Mal15</strain>
    </source>
</reference>
<dbReference type="PANTHER" id="PTHR30437:SF5">
    <property type="entry name" value="REGULATOR OF NUCLEOSIDE DIPHOSPHATE KINASE"/>
    <property type="match status" value="1"/>
</dbReference>
<dbReference type="GO" id="GO:0070063">
    <property type="term" value="F:RNA polymerase binding"/>
    <property type="evidence" value="ECO:0007669"/>
    <property type="project" value="InterPro"/>
</dbReference>
<evidence type="ECO:0000313" key="3">
    <source>
        <dbReference type="Proteomes" id="UP000321353"/>
    </source>
</evidence>
<dbReference type="InterPro" id="IPR001437">
    <property type="entry name" value="Tscrpt_elong_fac_GreA/B_C"/>
</dbReference>
<dbReference type="GO" id="GO:0032784">
    <property type="term" value="P:regulation of DNA-templated transcription elongation"/>
    <property type="evidence" value="ECO:0007669"/>
    <property type="project" value="InterPro"/>
</dbReference>
<dbReference type="Pfam" id="PF01272">
    <property type="entry name" value="GreA_GreB"/>
    <property type="match status" value="1"/>
</dbReference>
<dbReference type="EMBL" id="CP036264">
    <property type="protein sequence ID" value="QEF97800.1"/>
    <property type="molecule type" value="Genomic_DNA"/>
</dbReference>
<dbReference type="RefSeq" id="WP_147867425.1">
    <property type="nucleotide sequence ID" value="NZ_CP036264.1"/>
</dbReference>
<dbReference type="AlphaFoldDB" id="A0A5B9MCX7"/>
<dbReference type="SUPFAM" id="SSF54534">
    <property type="entry name" value="FKBP-like"/>
    <property type="match status" value="1"/>
</dbReference>
<keyword evidence="3" id="KW-1185">Reference proteome</keyword>
<protein>
    <submittedName>
        <fullName evidence="2">Regulator of nucleoside diphosphate kinase</fullName>
    </submittedName>
</protein>
<evidence type="ECO:0000259" key="1">
    <source>
        <dbReference type="Pfam" id="PF01272"/>
    </source>
</evidence>
<evidence type="ECO:0000313" key="2">
    <source>
        <dbReference type="EMBL" id="QEF97800.1"/>
    </source>
</evidence>
<dbReference type="PANTHER" id="PTHR30437">
    <property type="entry name" value="TRANSCRIPTION ELONGATION FACTOR GREA"/>
    <property type="match status" value="1"/>
</dbReference>
<organism evidence="2 3">
    <name type="scientific">Stieleria maiorica</name>
    <dbReference type="NCBI Taxonomy" id="2795974"/>
    <lineage>
        <taxon>Bacteria</taxon>
        <taxon>Pseudomonadati</taxon>
        <taxon>Planctomycetota</taxon>
        <taxon>Planctomycetia</taxon>
        <taxon>Pirellulales</taxon>
        <taxon>Pirellulaceae</taxon>
        <taxon>Stieleria</taxon>
    </lineage>
</organism>
<dbReference type="GO" id="GO:0006354">
    <property type="term" value="P:DNA-templated transcription elongation"/>
    <property type="evidence" value="ECO:0007669"/>
    <property type="project" value="TreeGrafter"/>
</dbReference>
<sequence length="137" mass="14812">MASRKLFVTLEDFDLLLELLKEELLGAISDPKAARDLATELQHATIVDSASVPDDVVTMNSTVKLTDLETKRTETYTLVYPDDVNITVGRLSILAPIGTAILGNQVGHTVGGSDSADKSILRIDEVIYQPERDSVAA</sequence>
<dbReference type="InterPro" id="IPR023459">
    <property type="entry name" value="Tscrpt_elong_fac_GreA/B_fam"/>
</dbReference>
<dbReference type="GO" id="GO:0003677">
    <property type="term" value="F:DNA binding"/>
    <property type="evidence" value="ECO:0007669"/>
    <property type="project" value="InterPro"/>
</dbReference>
<dbReference type="InterPro" id="IPR036953">
    <property type="entry name" value="GreA/GreB_C_sf"/>
</dbReference>
<dbReference type="GO" id="GO:0016301">
    <property type="term" value="F:kinase activity"/>
    <property type="evidence" value="ECO:0007669"/>
    <property type="project" value="UniProtKB-KW"/>
</dbReference>
<keyword evidence="2" id="KW-0808">Transferase</keyword>
<proteinExistence type="predicted"/>
<keyword evidence="2" id="KW-0418">Kinase</keyword>
<accession>A0A5B9MCX7</accession>
<dbReference type="Gene3D" id="3.10.50.30">
    <property type="entry name" value="Transcription elongation factor, GreA/GreB, C-terminal domain"/>
    <property type="match status" value="1"/>
</dbReference>
<gene>
    <name evidence="2" type="primary">rnk_4</name>
    <name evidence="2" type="ORF">Mal15_18440</name>
</gene>
<dbReference type="Proteomes" id="UP000321353">
    <property type="component" value="Chromosome"/>
</dbReference>
<name>A0A5B9MCX7_9BACT</name>
<dbReference type="KEGG" id="smam:Mal15_18440"/>